<dbReference type="InterPro" id="IPR027065">
    <property type="entry name" value="Lon_Prtase"/>
</dbReference>
<reference evidence="3 4" key="2">
    <citation type="journal article" date="2010" name="Proc. Natl. Acad. Sci. U.S.A.">
        <title>A Nitrospira metagenome illuminates the physiology and evolution of globally important nitrite-oxidizing bacteria.</title>
        <authorList>
            <person name="Lucker S."/>
            <person name="Wagner M."/>
            <person name="Maixner F."/>
            <person name="Pelletier E."/>
            <person name="Koch H."/>
            <person name="Vacherie B."/>
            <person name="Rattei T."/>
            <person name="Sinninghe Damste J."/>
            <person name="Spieck E."/>
            <person name="Le Paslier D."/>
            <person name="Daims H."/>
        </authorList>
    </citation>
    <scope>NUCLEOTIDE SEQUENCE [LARGE SCALE GENOMIC DNA]</scope>
</reference>
<proteinExistence type="predicted"/>
<evidence type="ECO:0000313" key="4">
    <source>
        <dbReference type="Proteomes" id="UP000001660"/>
    </source>
</evidence>
<dbReference type="HOGENOM" id="CLU_1222939_0_0_0"/>
<dbReference type="GO" id="GO:0030163">
    <property type="term" value="P:protein catabolic process"/>
    <property type="evidence" value="ECO:0007669"/>
    <property type="project" value="InterPro"/>
</dbReference>
<evidence type="ECO:0000259" key="1">
    <source>
        <dbReference type="Pfam" id="PF05362"/>
    </source>
</evidence>
<dbReference type="InterPro" id="IPR008269">
    <property type="entry name" value="Lon_proteolytic"/>
</dbReference>
<dbReference type="SUPFAM" id="SSF54211">
    <property type="entry name" value="Ribosomal protein S5 domain 2-like"/>
    <property type="match status" value="1"/>
</dbReference>
<dbReference type="GO" id="GO:0006508">
    <property type="term" value="P:proteolysis"/>
    <property type="evidence" value="ECO:0007669"/>
    <property type="project" value="InterPro"/>
</dbReference>
<reference evidence="2" key="1">
    <citation type="journal article" date="2008" name="Environ. Microbiol.">
        <title>Environmental genomics reveals a functional chlorite dismutase in the nitrite-oxidizing bacterium 'Candidatus Nitrospira defluvii'.</title>
        <authorList>
            <person name="Maixner F."/>
            <person name="Wagner M."/>
            <person name="Lucker S."/>
            <person name="Pelletier E."/>
            <person name="Schmitz-Esser S."/>
            <person name="Hace K."/>
            <person name="Spieck E."/>
            <person name="Konrat R."/>
            <person name="Le Paslier D."/>
            <person name="Daims H."/>
        </authorList>
    </citation>
    <scope>NUCLEOTIDE SEQUENCE</scope>
</reference>
<keyword evidence="4" id="KW-1185">Reference proteome</keyword>
<organism evidence="2">
    <name type="scientific">Nitrospira defluvii</name>
    <dbReference type="NCBI Taxonomy" id="330214"/>
    <lineage>
        <taxon>Bacteria</taxon>
        <taxon>Pseudomonadati</taxon>
        <taxon>Nitrospirota</taxon>
        <taxon>Nitrospiria</taxon>
        <taxon>Nitrospirales</taxon>
        <taxon>Nitrospiraceae</taxon>
        <taxon>Nitrospira</taxon>
    </lineage>
</organism>
<dbReference type="AlphaFoldDB" id="B3U4K4"/>
<gene>
    <name evidence="3" type="ORF">NIDE1415</name>
</gene>
<dbReference type="eggNOG" id="COG1750">
    <property type="taxonomic scope" value="Bacteria"/>
</dbReference>
<dbReference type="InterPro" id="IPR020568">
    <property type="entry name" value="Ribosomal_Su5_D2-typ_SF"/>
</dbReference>
<dbReference type="GO" id="GO:0004252">
    <property type="term" value="F:serine-type endopeptidase activity"/>
    <property type="evidence" value="ECO:0007669"/>
    <property type="project" value="InterPro"/>
</dbReference>
<feature type="domain" description="Lon proteolytic" evidence="1">
    <location>
        <begin position="120"/>
        <end position="191"/>
    </location>
</feature>
<dbReference type="PANTHER" id="PTHR10046">
    <property type="entry name" value="ATP DEPENDENT LON PROTEASE FAMILY MEMBER"/>
    <property type="match status" value="1"/>
</dbReference>
<dbReference type="Gene3D" id="3.30.230.10">
    <property type="match status" value="1"/>
</dbReference>
<dbReference type="EMBL" id="EU559167">
    <property type="protein sequence ID" value="ACE75571.1"/>
    <property type="molecule type" value="Genomic_DNA"/>
</dbReference>
<name>B3U4K4_9BACT</name>
<dbReference type="GO" id="GO:0005524">
    <property type="term" value="F:ATP binding"/>
    <property type="evidence" value="ECO:0007669"/>
    <property type="project" value="InterPro"/>
</dbReference>
<evidence type="ECO:0000313" key="2">
    <source>
        <dbReference type="EMBL" id="ACE75571.1"/>
    </source>
</evidence>
<reference evidence="3" key="3">
    <citation type="submission" date="2010-03" db="EMBL/GenBank/DDBJ databases">
        <authorList>
            <person name="Genoscope - CEA"/>
        </authorList>
    </citation>
    <scope>NUCLEOTIDE SEQUENCE</scope>
</reference>
<dbReference type="GO" id="GO:0004176">
    <property type="term" value="F:ATP-dependent peptidase activity"/>
    <property type="evidence" value="ECO:0007669"/>
    <property type="project" value="InterPro"/>
</dbReference>
<sequence length="226" mass="24262">MIARTPEVRTSRGRRFLCAAFVCATALFAAIPLAGAESVVEVPMLAAIQANNLGVFEVLLLRWDHRPSPSPMELQWQGGNIRPGQTNLSSMILAFRYALDHTPQIDHAGTVNAMGIAYASTGTDGPSAGAVMTVGFAALLKGDHIRRGIALTGTISKDGTIGPVGGIPDKIRAAAREGYRTILIPQGQRDDPRWNLNRLAWELNVEVTEVATVEEAYRLMTGGTLE</sequence>
<evidence type="ECO:0000313" key="3">
    <source>
        <dbReference type="EMBL" id="CBK41164.1"/>
    </source>
</evidence>
<dbReference type="EMBL" id="FP929003">
    <property type="protein sequence ID" value="CBK41164.1"/>
    <property type="molecule type" value="Genomic_DNA"/>
</dbReference>
<dbReference type="Proteomes" id="UP000001660">
    <property type="component" value="Chromosome"/>
</dbReference>
<dbReference type="KEGG" id="nde:NIDE1415"/>
<dbReference type="InterPro" id="IPR014721">
    <property type="entry name" value="Ribsml_uS5_D2-typ_fold_subgr"/>
</dbReference>
<protein>
    <submittedName>
        <fullName evidence="2">Exported protein</fullName>
    </submittedName>
</protein>
<dbReference type="PRINTS" id="PR00830">
    <property type="entry name" value="ENDOLAPTASE"/>
</dbReference>
<accession>B3U4K4</accession>
<dbReference type="MEROPS" id="S16.A12"/>
<dbReference type="Pfam" id="PF05362">
    <property type="entry name" value="Lon_C"/>
    <property type="match status" value="1"/>
</dbReference>